<name>A0ABS4MHY0_9LACO</name>
<dbReference type="Proteomes" id="UP001519292">
    <property type="component" value="Unassembled WGS sequence"/>
</dbReference>
<evidence type="ECO:0000313" key="1">
    <source>
        <dbReference type="EMBL" id="MBP2058951.1"/>
    </source>
</evidence>
<protein>
    <submittedName>
        <fullName evidence="1">Uncharacterized protein</fullName>
    </submittedName>
</protein>
<dbReference type="EMBL" id="JAGGLU010000021">
    <property type="protein sequence ID" value="MBP2058951.1"/>
    <property type="molecule type" value="Genomic_DNA"/>
</dbReference>
<reference evidence="1 2" key="1">
    <citation type="submission" date="2021-03" db="EMBL/GenBank/DDBJ databases">
        <title>Genomic Encyclopedia of Type Strains, Phase IV (KMG-IV): sequencing the most valuable type-strain genomes for metagenomic binning, comparative biology and taxonomic classification.</title>
        <authorList>
            <person name="Goeker M."/>
        </authorList>
    </citation>
    <scope>NUCLEOTIDE SEQUENCE [LARGE SCALE GENOMIC DNA]</scope>
    <source>
        <strain evidence="1 2">DSM 101872</strain>
    </source>
</reference>
<sequence>MKTNRKPLTLNEKRLIAALHEGKEHAKNAKELAIIIGVDKRTIVSLVKSSRNKGYLIGSSHKQPYSGYYMITTMEEFNQTVNGLNSARKHMTNTLNGLAKGFQDTFGISLLEAPPLRKKVK</sequence>
<comment type="caution">
    <text evidence="1">The sequence shown here is derived from an EMBL/GenBank/DDBJ whole genome shotgun (WGS) entry which is preliminary data.</text>
</comment>
<keyword evidence="2" id="KW-1185">Reference proteome</keyword>
<gene>
    <name evidence="1" type="ORF">J2Z60_002142</name>
</gene>
<dbReference type="RefSeq" id="WP_209687663.1">
    <property type="nucleotide sequence ID" value="NZ_JAGGLU010000021.1"/>
</dbReference>
<proteinExistence type="predicted"/>
<accession>A0ABS4MHY0</accession>
<evidence type="ECO:0000313" key="2">
    <source>
        <dbReference type="Proteomes" id="UP001519292"/>
    </source>
</evidence>
<organism evidence="1 2">
    <name type="scientific">Lactobacillus colini</name>
    <dbReference type="NCBI Taxonomy" id="1819254"/>
    <lineage>
        <taxon>Bacteria</taxon>
        <taxon>Bacillati</taxon>
        <taxon>Bacillota</taxon>
        <taxon>Bacilli</taxon>
        <taxon>Lactobacillales</taxon>
        <taxon>Lactobacillaceae</taxon>
        <taxon>Lactobacillus</taxon>
    </lineage>
</organism>